<evidence type="ECO:0000313" key="2">
    <source>
        <dbReference type="EMBL" id="SMB98798.1"/>
    </source>
</evidence>
<dbReference type="STRING" id="698762.SAMN00808754_2549"/>
<dbReference type="AlphaFoldDB" id="A0A1W1VZM4"/>
<dbReference type="InterPro" id="IPR013422">
    <property type="entry name" value="CRISPR-assoc_prot_Cas5_N"/>
</dbReference>
<dbReference type="NCBIfam" id="TIGR02593">
    <property type="entry name" value="CRISPR_cas5"/>
    <property type="match status" value="1"/>
</dbReference>
<dbReference type="InterPro" id="IPR021124">
    <property type="entry name" value="CRISPR-assoc_prot_Cas5"/>
</dbReference>
<dbReference type="Pfam" id="PF09704">
    <property type="entry name" value="Cas_Cas5d"/>
    <property type="match status" value="1"/>
</dbReference>
<protein>
    <submittedName>
        <fullName evidence="2">CRISPR-associated protein Cas5h</fullName>
    </submittedName>
</protein>
<evidence type="ECO:0000256" key="1">
    <source>
        <dbReference type="ARBA" id="ARBA00023118"/>
    </source>
</evidence>
<dbReference type="RefSeq" id="WP_084666174.1">
    <property type="nucleotide sequence ID" value="NZ_LT838272.1"/>
</dbReference>
<evidence type="ECO:0000313" key="3">
    <source>
        <dbReference type="Proteomes" id="UP000192569"/>
    </source>
</evidence>
<dbReference type="EMBL" id="LT838272">
    <property type="protein sequence ID" value="SMB98798.1"/>
    <property type="molecule type" value="Genomic_DNA"/>
</dbReference>
<reference evidence="2 3" key="1">
    <citation type="submission" date="2017-04" db="EMBL/GenBank/DDBJ databases">
        <authorList>
            <person name="Afonso C.L."/>
            <person name="Miller P.J."/>
            <person name="Scott M.A."/>
            <person name="Spackman E."/>
            <person name="Goraichik I."/>
            <person name="Dimitrov K.M."/>
            <person name="Suarez D.L."/>
            <person name="Swayne D.E."/>
        </authorList>
    </citation>
    <scope>NUCLEOTIDE SEQUENCE [LARGE SCALE GENOMIC DNA]</scope>
    <source>
        <strain evidence="2 3">ToBE</strain>
    </source>
</reference>
<keyword evidence="3" id="KW-1185">Reference proteome</keyword>
<gene>
    <name evidence="2" type="ORF">SAMN00808754_2549</name>
</gene>
<sequence>MRNNRIQLLIFTLRGKLAHFRQPDTIITQATYPFPPRPTLHGLLASILGINLSTQEGRSFLDYEHYIGLSLLAPVRTVCMQMSLLGKGFISGETDFFNRPTVVELVVEPHYRVFYTGKCLHELAARIRCRQSVYHTYLGSAYCLTFPEYEDVVEANLLYPLPANYLDVHTVVPREAVAQVGIEPGLAYAAARGMPYRHCGGRIFEDTVNVLYEQTGKSIKVRLKENPPFPYQVLELETGEVIYLW</sequence>
<dbReference type="GO" id="GO:0051607">
    <property type="term" value="P:defense response to virus"/>
    <property type="evidence" value="ECO:0007669"/>
    <property type="project" value="UniProtKB-KW"/>
</dbReference>
<keyword evidence="1" id="KW-0051">Antiviral defense</keyword>
<proteinExistence type="predicted"/>
<dbReference type="OrthoDB" id="1805474at2"/>
<accession>A0A1W1VZM4</accession>
<dbReference type="Proteomes" id="UP000192569">
    <property type="component" value="Chromosome I"/>
</dbReference>
<name>A0A1W1VZM4_9FIRM</name>
<dbReference type="GO" id="GO:0043571">
    <property type="term" value="P:maintenance of CRISPR repeat elements"/>
    <property type="evidence" value="ECO:0007669"/>
    <property type="project" value="InterPro"/>
</dbReference>
<organism evidence="2 3">
    <name type="scientific">Thermanaeromonas toyohensis ToBE</name>
    <dbReference type="NCBI Taxonomy" id="698762"/>
    <lineage>
        <taxon>Bacteria</taxon>
        <taxon>Bacillati</taxon>
        <taxon>Bacillota</taxon>
        <taxon>Clostridia</taxon>
        <taxon>Neomoorellales</taxon>
        <taxon>Neomoorellaceae</taxon>
        <taxon>Thermanaeromonas</taxon>
    </lineage>
</organism>